<proteinExistence type="predicted"/>
<comment type="caution">
    <text evidence="1">The sequence shown here is derived from an EMBL/GenBank/DDBJ whole genome shotgun (WGS) entry which is preliminary data.</text>
</comment>
<evidence type="ECO:0000313" key="1">
    <source>
        <dbReference type="EMBL" id="KAJ8677479.1"/>
    </source>
</evidence>
<keyword evidence="2" id="KW-1185">Reference proteome</keyword>
<reference evidence="1" key="1">
    <citation type="submission" date="2023-04" db="EMBL/GenBank/DDBJ databases">
        <title>A chromosome-level genome assembly of the parasitoid wasp Eretmocerus hayati.</title>
        <authorList>
            <person name="Zhong Y."/>
            <person name="Liu S."/>
            <person name="Liu Y."/>
        </authorList>
    </citation>
    <scope>NUCLEOTIDE SEQUENCE</scope>
    <source>
        <strain evidence="1">ZJU_SS_LIU_2023</strain>
    </source>
</reference>
<protein>
    <submittedName>
        <fullName evidence="1">Uncharacterized protein</fullName>
    </submittedName>
</protein>
<dbReference type="EMBL" id="CM056742">
    <property type="protein sequence ID" value="KAJ8677479.1"/>
    <property type="molecule type" value="Genomic_DNA"/>
</dbReference>
<organism evidence="1 2">
    <name type="scientific">Eretmocerus hayati</name>
    <dbReference type="NCBI Taxonomy" id="131215"/>
    <lineage>
        <taxon>Eukaryota</taxon>
        <taxon>Metazoa</taxon>
        <taxon>Ecdysozoa</taxon>
        <taxon>Arthropoda</taxon>
        <taxon>Hexapoda</taxon>
        <taxon>Insecta</taxon>
        <taxon>Pterygota</taxon>
        <taxon>Neoptera</taxon>
        <taxon>Endopterygota</taxon>
        <taxon>Hymenoptera</taxon>
        <taxon>Apocrita</taxon>
        <taxon>Proctotrupomorpha</taxon>
        <taxon>Chalcidoidea</taxon>
        <taxon>Aphelinidae</taxon>
        <taxon>Aphelininae</taxon>
        <taxon>Eretmocerus</taxon>
    </lineage>
</organism>
<name>A0ACC2P4N5_9HYME</name>
<gene>
    <name evidence="1" type="ORF">QAD02_013266</name>
</gene>
<evidence type="ECO:0000313" key="2">
    <source>
        <dbReference type="Proteomes" id="UP001239111"/>
    </source>
</evidence>
<sequence>MTRESASLRAKTAVNYLIDQNRINILDGEMALKKYSALVSCDSVSKKLRNFRVEQRLDSFLFDILERRRCSVELRNCFRMILILFYGNAAVERSLSFNREFSTENLKIESLIAQRCVHDAVRMAESAKNVVITEDMMEAFSASHRKREDHLDHQILEDKENELEQKRAADEIIDLRAKRQRLSLIQSINSIP</sequence>
<accession>A0ACC2P4N5</accession>
<dbReference type="Proteomes" id="UP001239111">
    <property type="component" value="Chromosome 2"/>
</dbReference>